<accession>A0A9P0B6C0</accession>
<keyword evidence="2" id="KW-1185">Reference proteome</keyword>
<proteinExistence type="predicted"/>
<dbReference type="EMBL" id="OV121137">
    <property type="protein sequence ID" value="CAH0558568.1"/>
    <property type="molecule type" value="Genomic_DNA"/>
</dbReference>
<dbReference type="OrthoDB" id="7700504at2759"/>
<name>A0A9P0B6C0_BRAAE</name>
<dbReference type="Proteomes" id="UP001154078">
    <property type="component" value="Chromosome 6"/>
</dbReference>
<reference evidence="1" key="1">
    <citation type="submission" date="2021-12" db="EMBL/GenBank/DDBJ databases">
        <authorList>
            <person name="King R."/>
        </authorList>
    </citation>
    <scope>NUCLEOTIDE SEQUENCE</scope>
</reference>
<sequence length="808" mass="94314">MYQKNNKSVPLVESVNNTEDEEIQQSQVSSYSSNSFESIYQTKSQEINAINSLLNILEIDPVDKDKMSTKRFKQKMEQLLLDFTQKITEKINTAYDLDINIINDTVTKNIVTDSKSLKEIIFSLQNRFDSAKAIDEKIQILTILPKRWKFNDVKKYFNCTNYIIREFRKSKETDDGLMVRKRKKYTKISKAMNNAIKNYYLDENNCYTCPGIKQYKRKRSDSEQIELVQKKLLLYTLRDLYNNFVNDYTGDECLPKFSYFATLKPEECVYAGDPGTHEICVCAEHENIKLKVSALRSKFNYRDLITASVCSTDSRECMLHECKNCPGIKGMRTWIKEFNFDLQKSEINFKRWDTAGSRAFLANYTEKTCQQLNKVLSGLISINLIPGEKLCRECDKALHKMYQKNNKSVPLVESVNNTEDEEIQQSQVSSYSSNSFESIYQTKSQEINAINSLLNILEIDPVDKDKMSTKRFKQKMEQLLLDFTQKITEKINTAYDLDINIINDTVTKNIVTDSKSLKEIIFSLQNRFDSAKAIDEKIQILTILPKRWKFNDVKKYFNCTNYIIREFRKSKETDDGLMVRKRKKYTKISKAMNNAIKNYYLDENNCYTCPGIKQYKRKRSDSEQIELVQKKLLLYTLRDLYNNFVNDYTGDECLPKFSYFATLKPEECVYAGDPGTHEICVCAEHENIKLKVSALRSKFNYRDLITASVCSTDSRECMLHECKNCPGIKGMRTWIKEFNFDLQKSEINFKRWDTAGSRAFLANYTESKSSFLDNLFSDVWNLTLHSYIADSQKIIYLIVKKNCKLILV</sequence>
<dbReference type="PANTHER" id="PTHR46601:SF1">
    <property type="entry name" value="ADF-H DOMAIN-CONTAINING PROTEIN"/>
    <property type="match status" value="1"/>
</dbReference>
<dbReference type="AlphaFoldDB" id="A0A9P0B6C0"/>
<organism evidence="1 2">
    <name type="scientific">Brassicogethes aeneus</name>
    <name type="common">Rape pollen beetle</name>
    <name type="synonym">Meligethes aeneus</name>
    <dbReference type="NCBI Taxonomy" id="1431903"/>
    <lineage>
        <taxon>Eukaryota</taxon>
        <taxon>Metazoa</taxon>
        <taxon>Ecdysozoa</taxon>
        <taxon>Arthropoda</taxon>
        <taxon>Hexapoda</taxon>
        <taxon>Insecta</taxon>
        <taxon>Pterygota</taxon>
        <taxon>Neoptera</taxon>
        <taxon>Endopterygota</taxon>
        <taxon>Coleoptera</taxon>
        <taxon>Polyphaga</taxon>
        <taxon>Cucujiformia</taxon>
        <taxon>Nitidulidae</taxon>
        <taxon>Meligethinae</taxon>
        <taxon>Brassicogethes</taxon>
    </lineage>
</organism>
<dbReference type="PANTHER" id="PTHR46601">
    <property type="entry name" value="ULP_PROTEASE DOMAIN-CONTAINING PROTEIN"/>
    <property type="match status" value="1"/>
</dbReference>
<evidence type="ECO:0000313" key="2">
    <source>
        <dbReference type="Proteomes" id="UP001154078"/>
    </source>
</evidence>
<gene>
    <name evidence="1" type="ORF">MELIAE_LOCUS8864</name>
</gene>
<evidence type="ECO:0000313" key="1">
    <source>
        <dbReference type="EMBL" id="CAH0558568.1"/>
    </source>
</evidence>
<protein>
    <submittedName>
        <fullName evidence="1">Uncharacterized protein</fullName>
    </submittedName>
</protein>